<dbReference type="Pfam" id="PF06080">
    <property type="entry name" value="DUF938"/>
    <property type="match status" value="1"/>
</dbReference>
<accession>A0ABU0W5X7</accession>
<organism evidence="1 2">
    <name type="scientific">Natronospira bacteriovora</name>
    <dbReference type="NCBI Taxonomy" id="3069753"/>
    <lineage>
        <taxon>Bacteria</taxon>
        <taxon>Pseudomonadati</taxon>
        <taxon>Pseudomonadota</taxon>
        <taxon>Gammaproteobacteria</taxon>
        <taxon>Natronospirales</taxon>
        <taxon>Natronospiraceae</taxon>
        <taxon>Natronospira</taxon>
    </lineage>
</organism>
<evidence type="ECO:0000313" key="1">
    <source>
        <dbReference type="EMBL" id="MDQ2068415.1"/>
    </source>
</evidence>
<reference evidence="1 2" key="1">
    <citation type="submission" date="2023-08" db="EMBL/GenBank/DDBJ databases">
        <title>Whole-genome sequencing of halo(alkali)philic microorganisms from hypersaline lakes.</title>
        <authorList>
            <person name="Sorokin D.Y."/>
            <person name="Abbas B."/>
            <person name="Merkel A.Y."/>
        </authorList>
    </citation>
    <scope>NUCLEOTIDE SEQUENCE [LARGE SCALE GENOMIC DNA]</scope>
    <source>
        <strain evidence="1 2">AB-CW4</strain>
    </source>
</reference>
<evidence type="ECO:0000313" key="2">
    <source>
        <dbReference type="Proteomes" id="UP001239019"/>
    </source>
</evidence>
<dbReference type="Gene3D" id="3.40.50.150">
    <property type="entry name" value="Vaccinia Virus protein VP39"/>
    <property type="match status" value="1"/>
</dbReference>
<gene>
    <name evidence="1" type="ORF">RBH19_00825</name>
</gene>
<keyword evidence="2" id="KW-1185">Reference proteome</keyword>
<dbReference type="Proteomes" id="UP001239019">
    <property type="component" value="Unassembled WGS sequence"/>
</dbReference>
<comment type="caution">
    <text evidence="1">The sequence shown here is derived from an EMBL/GenBank/DDBJ whole genome shotgun (WGS) entry which is preliminary data.</text>
</comment>
<protein>
    <submittedName>
        <fullName evidence="1">DUF938 domain-containing protein</fullName>
    </submittedName>
</protein>
<dbReference type="RefSeq" id="WP_306726906.1">
    <property type="nucleotide sequence ID" value="NZ_JAVDDT010000001.1"/>
</dbReference>
<dbReference type="InterPro" id="IPR029063">
    <property type="entry name" value="SAM-dependent_MTases_sf"/>
</dbReference>
<sequence length="199" mass="22311">MMRERPFSAACERNKAPILRELQALLPMPATVLEIGSGSGQHGVHFCSMLADLVWHASDRAENLEGIRAWVSQAALPNLKGPHRLDLMQDPWPDIPIDAVFSANTAHIMHWDAVERMFAGVGRQLSAGGLFLLYGPFSRHGRHNSDSNLAFHRQLQQQDPGMGLRDLDELQALARSCDLALLEVREMPANNRLIVFRRF</sequence>
<dbReference type="SUPFAM" id="SSF53335">
    <property type="entry name" value="S-adenosyl-L-methionine-dependent methyltransferases"/>
    <property type="match status" value="1"/>
</dbReference>
<dbReference type="EMBL" id="JAVDDT010000001">
    <property type="protein sequence ID" value="MDQ2068415.1"/>
    <property type="molecule type" value="Genomic_DNA"/>
</dbReference>
<proteinExistence type="predicted"/>
<name>A0ABU0W5X7_9GAMM</name>
<dbReference type="InterPro" id="IPR010342">
    <property type="entry name" value="DUF938"/>
</dbReference>
<dbReference type="PANTHER" id="PTHR20974:SF0">
    <property type="entry name" value="UPF0585 PROTEIN CG18661"/>
    <property type="match status" value="1"/>
</dbReference>
<dbReference type="PANTHER" id="PTHR20974">
    <property type="entry name" value="UPF0585 PROTEIN CG18661"/>
    <property type="match status" value="1"/>
</dbReference>